<keyword evidence="3" id="KW-0010">Activator</keyword>
<organism evidence="6 7">
    <name type="scientific">Pseudorhizobium endolithicum</name>
    <dbReference type="NCBI Taxonomy" id="1191678"/>
    <lineage>
        <taxon>Bacteria</taxon>
        <taxon>Pseudomonadati</taxon>
        <taxon>Pseudomonadota</taxon>
        <taxon>Alphaproteobacteria</taxon>
        <taxon>Hyphomicrobiales</taxon>
        <taxon>Rhizobiaceae</taxon>
        <taxon>Rhizobium/Agrobacterium group</taxon>
        <taxon>Pseudorhizobium</taxon>
    </lineage>
</organism>
<gene>
    <name evidence="6" type="ORF">REJC140_01404</name>
</gene>
<dbReference type="SUPFAM" id="SSF51182">
    <property type="entry name" value="RmlC-like cupins"/>
    <property type="match status" value="1"/>
</dbReference>
<dbReference type="Gene3D" id="2.60.120.10">
    <property type="entry name" value="Jelly Rolls"/>
    <property type="match status" value="1"/>
</dbReference>
<dbReference type="PROSITE" id="PS01124">
    <property type="entry name" value="HTH_ARAC_FAMILY_2"/>
    <property type="match status" value="1"/>
</dbReference>
<dbReference type="Pfam" id="PF02311">
    <property type="entry name" value="AraC_binding"/>
    <property type="match status" value="1"/>
</dbReference>
<dbReference type="InterPro" id="IPR014710">
    <property type="entry name" value="RmlC-like_jellyroll"/>
</dbReference>
<evidence type="ECO:0000256" key="1">
    <source>
        <dbReference type="ARBA" id="ARBA00023015"/>
    </source>
</evidence>
<proteinExistence type="predicted"/>
<name>A0ABM8PU39_9HYPH</name>
<dbReference type="InterPro" id="IPR047264">
    <property type="entry name" value="Cupin_HpaA-like_N"/>
</dbReference>
<dbReference type="InterPro" id="IPR009057">
    <property type="entry name" value="Homeodomain-like_sf"/>
</dbReference>
<evidence type="ECO:0000256" key="3">
    <source>
        <dbReference type="ARBA" id="ARBA00023159"/>
    </source>
</evidence>
<evidence type="ECO:0000313" key="6">
    <source>
        <dbReference type="EMBL" id="CAD7048621.1"/>
    </source>
</evidence>
<accession>A0ABM8PU39</accession>
<protein>
    <submittedName>
        <fullName evidence="6">AraC family transcriptional regulator</fullName>
    </submittedName>
</protein>
<dbReference type="PRINTS" id="PR00032">
    <property type="entry name" value="HTHARAC"/>
</dbReference>
<dbReference type="PANTHER" id="PTHR43280:SF32">
    <property type="entry name" value="TRANSCRIPTIONAL REGULATORY PROTEIN"/>
    <property type="match status" value="1"/>
</dbReference>
<keyword evidence="7" id="KW-1185">Reference proteome</keyword>
<dbReference type="EMBL" id="CABFWF030000014">
    <property type="protein sequence ID" value="CAD7048621.1"/>
    <property type="molecule type" value="Genomic_DNA"/>
</dbReference>
<dbReference type="SMART" id="SM00342">
    <property type="entry name" value="HTH_ARAC"/>
    <property type="match status" value="1"/>
</dbReference>
<reference evidence="6 7" key="1">
    <citation type="submission" date="2020-11" db="EMBL/GenBank/DDBJ databases">
        <authorList>
            <person name="Lassalle F."/>
        </authorList>
    </citation>
    <scope>NUCLEOTIDE SEQUENCE [LARGE SCALE GENOMIC DNA]</scope>
    <source>
        <strain evidence="6 7">JC140</strain>
    </source>
</reference>
<keyword evidence="4" id="KW-0804">Transcription</keyword>
<feature type="domain" description="HTH araC/xylS-type" evidence="5">
    <location>
        <begin position="188"/>
        <end position="286"/>
    </location>
</feature>
<dbReference type="Proteomes" id="UP000606921">
    <property type="component" value="Unassembled WGS sequence"/>
</dbReference>
<dbReference type="InterPro" id="IPR003313">
    <property type="entry name" value="AraC-bd"/>
</dbReference>
<dbReference type="InterPro" id="IPR020449">
    <property type="entry name" value="Tscrpt_reg_AraC-type_HTH"/>
</dbReference>
<dbReference type="Pfam" id="PF12833">
    <property type="entry name" value="HTH_18"/>
    <property type="match status" value="1"/>
</dbReference>
<dbReference type="Gene3D" id="1.10.10.60">
    <property type="entry name" value="Homeodomain-like"/>
    <property type="match status" value="1"/>
</dbReference>
<dbReference type="RefSeq" id="WP_142593535.1">
    <property type="nucleotide sequence ID" value="NZ_CABFWF030000014.1"/>
</dbReference>
<evidence type="ECO:0000256" key="2">
    <source>
        <dbReference type="ARBA" id="ARBA00023125"/>
    </source>
</evidence>
<dbReference type="CDD" id="cd06999">
    <property type="entry name" value="cupin_HpaA-like_N"/>
    <property type="match status" value="1"/>
</dbReference>
<evidence type="ECO:0000259" key="5">
    <source>
        <dbReference type="PROSITE" id="PS01124"/>
    </source>
</evidence>
<evidence type="ECO:0000313" key="7">
    <source>
        <dbReference type="Proteomes" id="UP000606921"/>
    </source>
</evidence>
<keyword evidence="1" id="KW-0805">Transcription regulation</keyword>
<evidence type="ECO:0000256" key="4">
    <source>
        <dbReference type="ARBA" id="ARBA00023163"/>
    </source>
</evidence>
<dbReference type="SUPFAM" id="SSF46689">
    <property type="entry name" value="Homeodomain-like"/>
    <property type="match status" value="1"/>
</dbReference>
<keyword evidence="2" id="KW-0238">DNA-binding</keyword>
<dbReference type="PANTHER" id="PTHR43280">
    <property type="entry name" value="ARAC-FAMILY TRANSCRIPTIONAL REGULATOR"/>
    <property type="match status" value="1"/>
</dbReference>
<dbReference type="InterPro" id="IPR018060">
    <property type="entry name" value="HTH_AraC"/>
</dbReference>
<dbReference type="InterPro" id="IPR011051">
    <property type="entry name" value="RmlC_Cupin_sf"/>
</dbReference>
<comment type="caution">
    <text evidence="6">The sequence shown here is derived from an EMBL/GenBank/DDBJ whole genome shotgun (WGS) entry which is preliminary data.</text>
</comment>
<sequence length="296" mass="33744">MNNLPVPIYGLYGERQSNEPDFWAHCETIAARSSTHDWEIKPHRHDGFFQILYIRAGSGDALIEGRRTVLQPPCIVLMPPRVSHGYRFSRDIEGFVITVVADRLPITAHLSVRREDWLQAPRMVIIRRDDLDYLDATVRELAREFEVRRGRHSGLMEALLTTTVFLAGRARMPEGGAAPARSKQGRVDALKALIEARFREHLPAQAYALLLNVSATHLNRIVREVTGMTVHDLVMVRVMDEACRALVFSPGSVQQIGESLGFTDPAYFSRCFRKRVGQTPGSYRRMERMRFDRTTE</sequence>